<protein>
    <submittedName>
        <fullName evidence="2">Uncharacterized protein</fullName>
    </submittedName>
</protein>
<dbReference type="Proteomes" id="UP001254488">
    <property type="component" value="Unassembled WGS sequence"/>
</dbReference>
<comment type="caution">
    <text evidence="2">The sequence shown here is derived from an EMBL/GenBank/DDBJ whole genome shotgun (WGS) entry which is preliminary data.</text>
</comment>
<reference evidence="2 3" key="1">
    <citation type="submission" date="2023-09" db="EMBL/GenBank/DDBJ databases">
        <authorList>
            <person name="Rey-Velasco X."/>
        </authorList>
    </citation>
    <scope>NUCLEOTIDE SEQUENCE [LARGE SCALE GENOMIC DNA]</scope>
    <source>
        <strain evidence="2 3">W242</strain>
    </source>
</reference>
<evidence type="ECO:0000313" key="3">
    <source>
        <dbReference type="Proteomes" id="UP001254488"/>
    </source>
</evidence>
<evidence type="ECO:0000313" key="2">
    <source>
        <dbReference type="EMBL" id="MDT0555337.1"/>
    </source>
</evidence>
<keyword evidence="3" id="KW-1185">Reference proteome</keyword>
<keyword evidence="1" id="KW-0812">Transmembrane</keyword>
<accession>A0ABU2YAX4</accession>
<keyword evidence="1" id="KW-1133">Transmembrane helix</keyword>
<proteinExistence type="predicted"/>
<gene>
    <name evidence="2" type="ORF">RM538_04930</name>
</gene>
<sequence length="66" mass="7213">MKNLIYALILIALGLIIFNVTKLNFEALFEGDSMIAAISILASACTILLLAILLVSKKIHKKQGRN</sequence>
<dbReference type="RefSeq" id="WP_311332292.1">
    <property type="nucleotide sequence ID" value="NZ_JAVRHZ010000002.1"/>
</dbReference>
<organism evidence="2 3">
    <name type="scientific">Patiriisocius hiemis</name>
    <dbReference type="NCBI Taxonomy" id="3075604"/>
    <lineage>
        <taxon>Bacteria</taxon>
        <taxon>Pseudomonadati</taxon>
        <taxon>Bacteroidota</taxon>
        <taxon>Flavobacteriia</taxon>
        <taxon>Flavobacteriales</taxon>
        <taxon>Flavobacteriaceae</taxon>
        <taxon>Patiriisocius</taxon>
    </lineage>
</organism>
<name>A0ABU2YAX4_9FLAO</name>
<keyword evidence="1" id="KW-0472">Membrane</keyword>
<dbReference type="EMBL" id="JAVRHZ010000002">
    <property type="protein sequence ID" value="MDT0555337.1"/>
    <property type="molecule type" value="Genomic_DNA"/>
</dbReference>
<feature type="transmembrane region" description="Helical" evidence="1">
    <location>
        <begin position="35"/>
        <end position="55"/>
    </location>
</feature>
<evidence type="ECO:0000256" key="1">
    <source>
        <dbReference type="SAM" id="Phobius"/>
    </source>
</evidence>